<organism evidence="2 3">
    <name type="scientific">Rhizophlyctis rosea</name>
    <dbReference type="NCBI Taxonomy" id="64517"/>
    <lineage>
        <taxon>Eukaryota</taxon>
        <taxon>Fungi</taxon>
        <taxon>Fungi incertae sedis</taxon>
        <taxon>Chytridiomycota</taxon>
        <taxon>Chytridiomycota incertae sedis</taxon>
        <taxon>Chytridiomycetes</taxon>
        <taxon>Rhizophlyctidales</taxon>
        <taxon>Rhizophlyctidaceae</taxon>
        <taxon>Rhizophlyctis</taxon>
    </lineage>
</organism>
<name>A0AAD5X277_9FUNG</name>
<reference evidence="2" key="1">
    <citation type="submission" date="2020-05" db="EMBL/GenBank/DDBJ databases">
        <title>Phylogenomic resolution of chytrid fungi.</title>
        <authorList>
            <person name="Stajich J.E."/>
            <person name="Amses K."/>
            <person name="Simmons R."/>
            <person name="Seto K."/>
            <person name="Myers J."/>
            <person name="Bonds A."/>
            <person name="Quandt C.A."/>
            <person name="Barry K."/>
            <person name="Liu P."/>
            <person name="Grigoriev I."/>
            <person name="Longcore J.E."/>
            <person name="James T.Y."/>
        </authorList>
    </citation>
    <scope>NUCLEOTIDE SEQUENCE</scope>
    <source>
        <strain evidence="2">JEL0318</strain>
    </source>
</reference>
<sequence>MGSCCSSPEESKGHRLGGASTSSPPNTTRQPQPTLAHAPSPRKPAPAAKKLANSGDDRDARLAAAEARAQALASKGTSGGKLAQNLEKQKSIGPGRAFGADGPRSPGNDGKPTGDDVSILGAIRESFSEGKFGSVGGGKHFQWTERCAYAGPVGDTFTM</sequence>
<gene>
    <name evidence="2" type="ORF">HK097_000184</name>
</gene>
<feature type="compositionally biased region" description="Low complexity" evidence="1">
    <location>
        <begin position="62"/>
        <end position="73"/>
    </location>
</feature>
<accession>A0AAD5X277</accession>
<dbReference type="Proteomes" id="UP001212841">
    <property type="component" value="Unassembled WGS sequence"/>
</dbReference>
<evidence type="ECO:0000313" key="2">
    <source>
        <dbReference type="EMBL" id="KAJ3047148.1"/>
    </source>
</evidence>
<evidence type="ECO:0000256" key="1">
    <source>
        <dbReference type="SAM" id="MobiDB-lite"/>
    </source>
</evidence>
<comment type="caution">
    <text evidence="2">The sequence shown here is derived from an EMBL/GenBank/DDBJ whole genome shotgun (WGS) entry which is preliminary data.</text>
</comment>
<dbReference type="EMBL" id="JADGJD010001019">
    <property type="protein sequence ID" value="KAJ3047148.1"/>
    <property type="molecule type" value="Genomic_DNA"/>
</dbReference>
<evidence type="ECO:0000313" key="3">
    <source>
        <dbReference type="Proteomes" id="UP001212841"/>
    </source>
</evidence>
<keyword evidence="3" id="KW-1185">Reference proteome</keyword>
<feature type="compositionally biased region" description="Polar residues" evidence="1">
    <location>
        <begin position="19"/>
        <end position="33"/>
    </location>
</feature>
<dbReference type="AlphaFoldDB" id="A0AAD5X277"/>
<feature type="region of interest" description="Disordered" evidence="1">
    <location>
        <begin position="1"/>
        <end position="118"/>
    </location>
</feature>
<protein>
    <submittedName>
        <fullName evidence="2">Uncharacterized protein</fullName>
    </submittedName>
</protein>
<proteinExistence type="predicted"/>